<accession>A0A7S4HJ03</accession>
<protein>
    <submittedName>
        <fullName evidence="1">Uncharacterized protein</fullName>
    </submittedName>
</protein>
<evidence type="ECO:0000313" key="1">
    <source>
        <dbReference type="EMBL" id="CAE2200702.1"/>
    </source>
</evidence>
<gene>
    <name evidence="1" type="ORF">OAUR00152_LOCUS586</name>
</gene>
<organism evidence="1">
    <name type="scientific">Odontella aurita</name>
    <dbReference type="NCBI Taxonomy" id="265563"/>
    <lineage>
        <taxon>Eukaryota</taxon>
        <taxon>Sar</taxon>
        <taxon>Stramenopiles</taxon>
        <taxon>Ochrophyta</taxon>
        <taxon>Bacillariophyta</taxon>
        <taxon>Mediophyceae</taxon>
        <taxon>Biddulphiophycidae</taxon>
        <taxon>Eupodiscales</taxon>
        <taxon>Odontellaceae</taxon>
        <taxon>Odontella</taxon>
    </lineage>
</organism>
<reference evidence="1" key="1">
    <citation type="submission" date="2021-01" db="EMBL/GenBank/DDBJ databases">
        <authorList>
            <person name="Corre E."/>
            <person name="Pelletier E."/>
            <person name="Niang G."/>
            <person name="Scheremetjew M."/>
            <person name="Finn R."/>
            <person name="Kale V."/>
            <person name="Holt S."/>
            <person name="Cochrane G."/>
            <person name="Meng A."/>
            <person name="Brown T."/>
            <person name="Cohen L."/>
        </authorList>
    </citation>
    <scope>NUCLEOTIDE SEQUENCE</scope>
    <source>
        <strain evidence="1">Isolate 1302-5</strain>
    </source>
</reference>
<proteinExistence type="predicted"/>
<sequence length="163" mass="18355">MEQKVDLAVHTSNYATLSSVFSAYGENSWQTLGQGEQRTLAAMFVKRAVSSSDFLPKAFGSEEAMRAMTVALGHLPPTVENAADNTLRQMMFEFKVNDEEDYRGAAGVLAGLRMEDVDGSVYYMSPADRCDGEFWRRFPGVCLDMNFLRYFPDNKWNIYVLAC</sequence>
<dbReference type="EMBL" id="HBKQ01000842">
    <property type="protein sequence ID" value="CAE2200702.1"/>
    <property type="molecule type" value="Transcribed_RNA"/>
</dbReference>
<dbReference type="AlphaFoldDB" id="A0A7S4HJ03"/>
<name>A0A7S4HJ03_9STRA</name>